<gene>
    <name evidence="5" type="ORF">EI427_22345</name>
</gene>
<dbReference type="InterPro" id="IPR016032">
    <property type="entry name" value="Sig_transdc_resp-reg_C-effctor"/>
</dbReference>
<keyword evidence="1" id="KW-0805">Transcription regulation</keyword>
<dbReference type="AlphaFoldDB" id="A0A3Q9FRW2"/>
<dbReference type="PROSITE" id="PS00622">
    <property type="entry name" value="HTH_LUXR_1"/>
    <property type="match status" value="1"/>
</dbReference>
<keyword evidence="6" id="KW-1185">Reference proteome</keyword>
<keyword evidence="2" id="KW-0238">DNA-binding</keyword>
<dbReference type="SMART" id="SM00421">
    <property type="entry name" value="HTH_LUXR"/>
    <property type="match status" value="1"/>
</dbReference>
<dbReference type="EMBL" id="CP034563">
    <property type="protein sequence ID" value="AZQ64966.1"/>
    <property type="molecule type" value="Genomic_DNA"/>
</dbReference>
<evidence type="ECO:0000256" key="3">
    <source>
        <dbReference type="ARBA" id="ARBA00023163"/>
    </source>
</evidence>
<reference evidence="5 6" key="1">
    <citation type="submission" date="2018-12" db="EMBL/GenBank/DDBJ databases">
        <title>Flammeovirga pectinis sp. nov., isolated from the gut of the Korean scallop, Patinopecten yessoensis.</title>
        <authorList>
            <person name="Bae J.-W."/>
            <person name="Jeong Y.-S."/>
            <person name="Kang W."/>
        </authorList>
    </citation>
    <scope>NUCLEOTIDE SEQUENCE [LARGE SCALE GENOMIC DNA]</scope>
    <source>
        <strain evidence="5 6">L12M1</strain>
    </source>
</reference>
<dbReference type="KEGG" id="fll:EI427_22345"/>
<dbReference type="InterPro" id="IPR000792">
    <property type="entry name" value="Tscrpt_reg_LuxR_C"/>
</dbReference>
<dbReference type="PANTHER" id="PTHR44688">
    <property type="entry name" value="DNA-BINDING TRANSCRIPTIONAL ACTIVATOR DEVR_DOSR"/>
    <property type="match status" value="1"/>
</dbReference>
<dbReference type="Proteomes" id="UP000267268">
    <property type="component" value="Chromosome 2"/>
</dbReference>
<keyword evidence="3" id="KW-0804">Transcription</keyword>
<organism evidence="5 6">
    <name type="scientific">Flammeovirga pectinis</name>
    <dbReference type="NCBI Taxonomy" id="2494373"/>
    <lineage>
        <taxon>Bacteria</taxon>
        <taxon>Pseudomonadati</taxon>
        <taxon>Bacteroidota</taxon>
        <taxon>Cytophagia</taxon>
        <taxon>Cytophagales</taxon>
        <taxon>Flammeovirgaceae</taxon>
        <taxon>Flammeovirga</taxon>
    </lineage>
</organism>
<dbReference type="PROSITE" id="PS50043">
    <property type="entry name" value="HTH_LUXR_2"/>
    <property type="match status" value="1"/>
</dbReference>
<dbReference type="Pfam" id="PF00196">
    <property type="entry name" value="GerE"/>
    <property type="match status" value="1"/>
</dbReference>
<dbReference type="CDD" id="cd06170">
    <property type="entry name" value="LuxR_C_like"/>
    <property type="match status" value="1"/>
</dbReference>
<dbReference type="GO" id="GO:0006355">
    <property type="term" value="P:regulation of DNA-templated transcription"/>
    <property type="evidence" value="ECO:0007669"/>
    <property type="project" value="InterPro"/>
</dbReference>
<dbReference type="PRINTS" id="PR00038">
    <property type="entry name" value="HTHLUXR"/>
</dbReference>
<dbReference type="InterPro" id="IPR036388">
    <property type="entry name" value="WH-like_DNA-bd_sf"/>
</dbReference>
<proteinExistence type="predicted"/>
<sequence length="251" mass="29720">MLLYSSKSLDIFFEHQFDRCILNWKETPESIALFKKDILSYVKVGTTYLMKQAIWYQEKLTIPINEELGKWIEENMNEPFIQEFKNRNYYPLNNEYHYPVALVIGAEAYNLFALTQLNEKTTDITTGRRKPKVFANRQEAKIWLDKWQSAKPNYNHQEELKGSKLSPKIDSILKTHYKSQLNFLEEDKNNFNTVTRREKEIITYLLQGKKVGEIALLLCISVHTVRTHWKNIKKKLQIKSVLDFSHKDVVV</sequence>
<dbReference type="Gene3D" id="1.10.10.10">
    <property type="entry name" value="Winged helix-like DNA-binding domain superfamily/Winged helix DNA-binding domain"/>
    <property type="match status" value="1"/>
</dbReference>
<feature type="domain" description="HTH luxR-type" evidence="4">
    <location>
        <begin position="187"/>
        <end position="251"/>
    </location>
</feature>
<name>A0A3Q9FRW2_9BACT</name>
<dbReference type="PANTHER" id="PTHR44688:SF16">
    <property type="entry name" value="DNA-BINDING TRANSCRIPTIONAL ACTIVATOR DEVR_DOSR"/>
    <property type="match status" value="1"/>
</dbReference>
<dbReference type="OrthoDB" id="965844at2"/>
<evidence type="ECO:0000313" key="6">
    <source>
        <dbReference type="Proteomes" id="UP000267268"/>
    </source>
</evidence>
<evidence type="ECO:0000256" key="1">
    <source>
        <dbReference type="ARBA" id="ARBA00023015"/>
    </source>
</evidence>
<dbReference type="SUPFAM" id="SSF46894">
    <property type="entry name" value="C-terminal effector domain of the bipartite response regulators"/>
    <property type="match status" value="1"/>
</dbReference>
<dbReference type="RefSeq" id="WP_126619211.1">
    <property type="nucleotide sequence ID" value="NZ_CP034563.1"/>
</dbReference>
<evidence type="ECO:0000256" key="2">
    <source>
        <dbReference type="ARBA" id="ARBA00023125"/>
    </source>
</evidence>
<evidence type="ECO:0000313" key="5">
    <source>
        <dbReference type="EMBL" id="AZQ64966.1"/>
    </source>
</evidence>
<protein>
    <submittedName>
        <fullName evidence="5">Response regulator transcription factor</fullName>
    </submittedName>
</protein>
<dbReference type="GO" id="GO:0003677">
    <property type="term" value="F:DNA binding"/>
    <property type="evidence" value="ECO:0007669"/>
    <property type="project" value="UniProtKB-KW"/>
</dbReference>
<evidence type="ECO:0000259" key="4">
    <source>
        <dbReference type="PROSITE" id="PS50043"/>
    </source>
</evidence>
<accession>A0A3Q9FRW2</accession>